<organism evidence="1 2">
    <name type="scientific">Senna tora</name>
    <dbReference type="NCBI Taxonomy" id="362788"/>
    <lineage>
        <taxon>Eukaryota</taxon>
        <taxon>Viridiplantae</taxon>
        <taxon>Streptophyta</taxon>
        <taxon>Embryophyta</taxon>
        <taxon>Tracheophyta</taxon>
        <taxon>Spermatophyta</taxon>
        <taxon>Magnoliopsida</taxon>
        <taxon>eudicotyledons</taxon>
        <taxon>Gunneridae</taxon>
        <taxon>Pentapetalae</taxon>
        <taxon>rosids</taxon>
        <taxon>fabids</taxon>
        <taxon>Fabales</taxon>
        <taxon>Fabaceae</taxon>
        <taxon>Caesalpinioideae</taxon>
        <taxon>Cassia clade</taxon>
        <taxon>Senna</taxon>
    </lineage>
</organism>
<dbReference type="Proteomes" id="UP000634136">
    <property type="component" value="Unassembled WGS sequence"/>
</dbReference>
<evidence type="ECO:0000313" key="1">
    <source>
        <dbReference type="EMBL" id="KAF7838972.1"/>
    </source>
</evidence>
<sequence length="184" mass="20365">MVLLITLNQFSPFFFPSRLAVASHPELTMASGPEEHFLRMETSHDEHARGEYGRMGSKPLFCHFLLETTIVSLPFLELLGTSARIAGYGSVKYNGVVSLRVYFPCFATCSWFLYRNLKASRVSLLWSSCLCSNMSNFSDNVLTSPSTLPPLGAHLTCLLVLCCVPPSSTGSANLRRSTFMNPRA</sequence>
<comment type="caution">
    <text evidence="1">The sequence shown here is derived from an EMBL/GenBank/DDBJ whole genome shotgun (WGS) entry which is preliminary data.</text>
</comment>
<keyword evidence="2" id="KW-1185">Reference proteome</keyword>
<dbReference type="AlphaFoldDB" id="A0A834X6B2"/>
<accession>A0A834X6B2</accession>
<evidence type="ECO:0000313" key="2">
    <source>
        <dbReference type="Proteomes" id="UP000634136"/>
    </source>
</evidence>
<proteinExistence type="predicted"/>
<reference evidence="1" key="1">
    <citation type="submission" date="2020-09" db="EMBL/GenBank/DDBJ databases">
        <title>Genome-Enabled Discovery of Anthraquinone Biosynthesis in Senna tora.</title>
        <authorList>
            <person name="Kang S.-H."/>
            <person name="Pandey R.P."/>
            <person name="Lee C.-M."/>
            <person name="Sim J.-S."/>
            <person name="Jeong J.-T."/>
            <person name="Choi B.-S."/>
            <person name="Jung M."/>
            <person name="Ginzburg D."/>
            <person name="Zhao K."/>
            <person name="Won S.Y."/>
            <person name="Oh T.-J."/>
            <person name="Yu Y."/>
            <person name="Kim N.-H."/>
            <person name="Lee O.R."/>
            <person name="Lee T.-H."/>
            <person name="Bashyal P."/>
            <person name="Kim T.-S."/>
            <person name="Lee W.-H."/>
            <person name="Kawkins C."/>
            <person name="Kim C.-K."/>
            <person name="Kim J.S."/>
            <person name="Ahn B.O."/>
            <person name="Rhee S.Y."/>
            <person name="Sohng J.K."/>
        </authorList>
    </citation>
    <scope>NUCLEOTIDE SEQUENCE</scope>
    <source>
        <tissue evidence="1">Leaf</tissue>
    </source>
</reference>
<dbReference type="EMBL" id="JAAIUW010000003">
    <property type="protein sequence ID" value="KAF7838972.1"/>
    <property type="molecule type" value="Genomic_DNA"/>
</dbReference>
<protein>
    <submittedName>
        <fullName evidence="1">Uncharacterized protein</fullName>
    </submittedName>
</protein>
<name>A0A834X6B2_9FABA</name>
<gene>
    <name evidence="1" type="ORF">G2W53_007454</name>
</gene>